<proteinExistence type="inferred from homology"/>
<protein>
    <recommendedName>
        <fullName evidence="8">CRC domain-containing protein</fullName>
    </recommendedName>
</protein>
<dbReference type="InterPro" id="IPR036047">
    <property type="entry name" value="F-box-like_dom_sf"/>
</dbReference>
<dbReference type="GO" id="GO:0006355">
    <property type="term" value="P:regulation of DNA-templated transcription"/>
    <property type="evidence" value="ECO:0007669"/>
    <property type="project" value="TreeGrafter"/>
</dbReference>
<dbReference type="PROSITE" id="PS50181">
    <property type="entry name" value="FBOX"/>
    <property type="match status" value="1"/>
</dbReference>
<sequence length="384" mass="42243">MAVDTPLSSANLKKLPVPAISSTPQNKENLMKNSNSNANADQSASKRRPNTCNCKRSQCLKLYCDCFAMLRFCNGCNCTDCKNTPDSGPERDEAIKQTRAKNPNAFKERFVDKQKAANSSTQHSLGCKCKKSSCLKRYCECFQATVMCGSNCKCVDCKNFLGSQQLIDRRRKIKDPKGAELAMSATDPSAAWKVAMKKAASPVNAVALNKQQQHQFINMNMANMPRPGMFAPPHTAHMNANGVPATPFHYMPHFAMMTPFAHGWAMPPGSMPIMNPNMANTNIQNNNSANTASVTKTPKKRAAATPRRLGFDVASSAKKCKPGDVEYIVEPIFGVGKPKQPKTLVLGIFSYLTNDDLFNASLVSKRWNELSLHEALWKYGEGNC</sequence>
<dbReference type="GO" id="GO:0005634">
    <property type="term" value="C:nucleus"/>
    <property type="evidence" value="ECO:0007669"/>
    <property type="project" value="UniProtKB-SubCell"/>
</dbReference>
<organism evidence="7">
    <name type="scientific">Leptocylindrus danicus</name>
    <dbReference type="NCBI Taxonomy" id="163516"/>
    <lineage>
        <taxon>Eukaryota</taxon>
        <taxon>Sar</taxon>
        <taxon>Stramenopiles</taxon>
        <taxon>Ochrophyta</taxon>
        <taxon>Bacillariophyta</taxon>
        <taxon>Coscinodiscophyceae</taxon>
        <taxon>Chaetocerotophycidae</taxon>
        <taxon>Leptocylindrales</taxon>
        <taxon>Leptocylindraceae</taxon>
        <taxon>Leptocylindrus</taxon>
    </lineage>
</organism>
<dbReference type="EMBL" id="HBGY01014618">
    <property type="protein sequence ID" value="CAD9577892.1"/>
    <property type="molecule type" value="Transcribed_RNA"/>
</dbReference>
<dbReference type="PANTHER" id="PTHR12446">
    <property type="entry name" value="TESMIN/TSO1-RELATED"/>
    <property type="match status" value="1"/>
</dbReference>
<accession>A0A7S2KIH0</accession>
<feature type="region of interest" description="Disordered" evidence="4">
    <location>
        <begin position="1"/>
        <end position="51"/>
    </location>
</feature>
<dbReference type="InterPro" id="IPR001810">
    <property type="entry name" value="F-box_dom"/>
</dbReference>
<dbReference type="InterPro" id="IPR028307">
    <property type="entry name" value="Lin-54_fam"/>
</dbReference>
<dbReference type="PROSITE" id="PS51634">
    <property type="entry name" value="CRC"/>
    <property type="match status" value="1"/>
</dbReference>
<name>A0A7S2KIH0_9STRA</name>
<comment type="similarity">
    <text evidence="2">Belongs to the lin-54 family.</text>
</comment>
<evidence type="ECO:0000313" key="7">
    <source>
        <dbReference type="EMBL" id="CAD9577892.1"/>
    </source>
</evidence>
<dbReference type="SUPFAM" id="SSF81383">
    <property type="entry name" value="F-box domain"/>
    <property type="match status" value="1"/>
</dbReference>
<dbReference type="Pfam" id="PF03638">
    <property type="entry name" value="TCR"/>
    <property type="match status" value="2"/>
</dbReference>
<evidence type="ECO:0000259" key="6">
    <source>
        <dbReference type="PROSITE" id="PS51634"/>
    </source>
</evidence>
<reference evidence="7" key="1">
    <citation type="submission" date="2021-01" db="EMBL/GenBank/DDBJ databases">
        <authorList>
            <person name="Corre E."/>
            <person name="Pelletier E."/>
            <person name="Niang G."/>
            <person name="Scheremetjew M."/>
            <person name="Finn R."/>
            <person name="Kale V."/>
            <person name="Holt S."/>
            <person name="Cochrane G."/>
            <person name="Meng A."/>
            <person name="Brown T."/>
            <person name="Cohen L."/>
        </authorList>
    </citation>
    <scope>NUCLEOTIDE SEQUENCE</scope>
    <source>
        <strain evidence="7">B650</strain>
    </source>
</reference>
<dbReference type="InterPro" id="IPR033467">
    <property type="entry name" value="Tesmin/TSO1-like_CXC"/>
</dbReference>
<dbReference type="SMART" id="SM01114">
    <property type="entry name" value="CXC"/>
    <property type="match status" value="2"/>
</dbReference>
<evidence type="ECO:0000256" key="4">
    <source>
        <dbReference type="SAM" id="MobiDB-lite"/>
    </source>
</evidence>
<dbReference type="Gene3D" id="1.20.1280.50">
    <property type="match status" value="1"/>
</dbReference>
<evidence type="ECO:0000256" key="3">
    <source>
        <dbReference type="ARBA" id="ARBA00023242"/>
    </source>
</evidence>
<feature type="domain" description="F-box" evidence="5">
    <location>
        <begin position="334"/>
        <end position="380"/>
    </location>
</feature>
<dbReference type="PANTHER" id="PTHR12446:SF34">
    <property type="entry name" value="PROTEIN LIN-54 HOMOLOG"/>
    <property type="match status" value="1"/>
</dbReference>
<evidence type="ECO:0000259" key="5">
    <source>
        <dbReference type="PROSITE" id="PS50181"/>
    </source>
</evidence>
<feature type="compositionally biased region" description="Polar residues" evidence="4">
    <location>
        <begin position="20"/>
        <end position="32"/>
    </location>
</feature>
<evidence type="ECO:0000256" key="2">
    <source>
        <dbReference type="ARBA" id="ARBA00007267"/>
    </source>
</evidence>
<feature type="compositionally biased region" description="Low complexity" evidence="4">
    <location>
        <begin position="33"/>
        <end position="43"/>
    </location>
</feature>
<gene>
    <name evidence="7" type="ORF">LDAN0321_LOCUS9461</name>
</gene>
<dbReference type="Pfam" id="PF12937">
    <property type="entry name" value="F-box-like"/>
    <property type="match status" value="1"/>
</dbReference>
<keyword evidence="3" id="KW-0539">Nucleus</keyword>
<dbReference type="InterPro" id="IPR005172">
    <property type="entry name" value="CRC"/>
</dbReference>
<comment type="subcellular location">
    <subcellularLocation>
        <location evidence="1">Nucleus</location>
    </subcellularLocation>
</comment>
<dbReference type="AlphaFoldDB" id="A0A7S2KIH0"/>
<feature type="compositionally biased region" description="Polar residues" evidence="4">
    <location>
        <begin position="1"/>
        <end position="11"/>
    </location>
</feature>
<evidence type="ECO:0000256" key="1">
    <source>
        <dbReference type="ARBA" id="ARBA00004123"/>
    </source>
</evidence>
<evidence type="ECO:0008006" key="8">
    <source>
        <dbReference type="Google" id="ProtNLM"/>
    </source>
</evidence>
<feature type="domain" description="CRC" evidence="6">
    <location>
        <begin position="48"/>
        <end position="162"/>
    </location>
</feature>